<name>A0ABQ3LQG8_9SPHN</name>
<gene>
    <name evidence="3" type="ORF">GCM10008023_34240</name>
</gene>
<proteinExistence type="predicted"/>
<dbReference type="InterPro" id="IPR013520">
    <property type="entry name" value="Ribonucl_H"/>
</dbReference>
<evidence type="ECO:0000259" key="2">
    <source>
        <dbReference type="SMART" id="SM00479"/>
    </source>
</evidence>
<sequence length="250" mass="27574">MSLRVRVIDLETTGSRPPAHGVCEIGWQDVALGADGQWSVTDERGATFVNPGRPIPPVTMAVHHIVDADVAAAGYWQDVAPAILKPEGGVVALAAHRASFEQRFCTPHLSGGARWICTWKCALRLWPGSPSFSNQVLRYWRMPHGLVREIGLPVHRALPDAYVSAHHLRDMLNAASIEQLLAWSAEPGLLPRVVAGPERGRAWSDLSADALEQFARDRDEDVRFTAQTEVRRRGGYSQPEPDRPVQGQLF</sequence>
<dbReference type="RefSeq" id="WP_189677249.1">
    <property type="nucleotide sequence ID" value="NZ_BNAQ01000006.1"/>
</dbReference>
<protein>
    <submittedName>
        <fullName evidence="3">DNA polymerase III subunit epsilon</fullName>
    </submittedName>
</protein>
<dbReference type="EMBL" id="BNAQ01000006">
    <property type="protein sequence ID" value="GHH23365.1"/>
    <property type="molecule type" value="Genomic_DNA"/>
</dbReference>
<dbReference type="Gene3D" id="3.30.420.10">
    <property type="entry name" value="Ribonuclease H-like superfamily/Ribonuclease H"/>
    <property type="match status" value="1"/>
</dbReference>
<feature type="domain" description="Exonuclease" evidence="2">
    <location>
        <begin position="4"/>
        <end position="177"/>
    </location>
</feature>
<dbReference type="Proteomes" id="UP000652430">
    <property type="component" value="Unassembled WGS sequence"/>
</dbReference>
<reference evidence="4" key="1">
    <citation type="journal article" date="2019" name="Int. J. Syst. Evol. Microbiol.">
        <title>The Global Catalogue of Microorganisms (GCM) 10K type strain sequencing project: providing services to taxonomists for standard genome sequencing and annotation.</title>
        <authorList>
            <consortium name="The Broad Institute Genomics Platform"/>
            <consortium name="The Broad Institute Genome Sequencing Center for Infectious Disease"/>
            <person name="Wu L."/>
            <person name="Ma J."/>
        </authorList>
    </citation>
    <scope>NUCLEOTIDE SEQUENCE [LARGE SCALE GENOMIC DNA]</scope>
    <source>
        <strain evidence="4">CGMCC 1.8957</strain>
    </source>
</reference>
<dbReference type="PANTHER" id="PTHR30231:SF37">
    <property type="entry name" value="EXODEOXYRIBONUCLEASE 10"/>
    <property type="match status" value="1"/>
</dbReference>
<evidence type="ECO:0000313" key="3">
    <source>
        <dbReference type="EMBL" id="GHH23365.1"/>
    </source>
</evidence>
<dbReference type="CDD" id="cd06127">
    <property type="entry name" value="DEDDh"/>
    <property type="match status" value="1"/>
</dbReference>
<accession>A0ABQ3LQG8</accession>
<dbReference type="InterPro" id="IPR036397">
    <property type="entry name" value="RNaseH_sf"/>
</dbReference>
<organism evidence="3 4">
    <name type="scientific">Sphingomonas glacialis</name>
    <dbReference type="NCBI Taxonomy" id="658225"/>
    <lineage>
        <taxon>Bacteria</taxon>
        <taxon>Pseudomonadati</taxon>
        <taxon>Pseudomonadota</taxon>
        <taxon>Alphaproteobacteria</taxon>
        <taxon>Sphingomonadales</taxon>
        <taxon>Sphingomonadaceae</taxon>
        <taxon>Sphingomonas</taxon>
    </lineage>
</organism>
<evidence type="ECO:0000256" key="1">
    <source>
        <dbReference type="SAM" id="MobiDB-lite"/>
    </source>
</evidence>
<dbReference type="SUPFAM" id="SSF53098">
    <property type="entry name" value="Ribonuclease H-like"/>
    <property type="match status" value="1"/>
</dbReference>
<dbReference type="SMART" id="SM00479">
    <property type="entry name" value="EXOIII"/>
    <property type="match status" value="1"/>
</dbReference>
<dbReference type="InterPro" id="IPR012337">
    <property type="entry name" value="RNaseH-like_sf"/>
</dbReference>
<feature type="region of interest" description="Disordered" evidence="1">
    <location>
        <begin position="227"/>
        <end position="250"/>
    </location>
</feature>
<dbReference type="PANTHER" id="PTHR30231">
    <property type="entry name" value="DNA POLYMERASE III SUBUNIT EPSILON"/>
    <property type="match status" value="1"/>
</dbReference>
<comment type="caution">
    <text evidence="3">The sequence shown here is derived from an EMBL/GenBank/DDBJ whole genome shotgun (WGS) entry which is preliminary data.</text>
</comment>
<keyword evidence="4" id="KW-1185">Reference proteome</keyword>
<evidence type="ECO:0000313" key="4">
    <source>
        <dbReference type="Proteomes" id="UP000652430"/>
    </source>
</evidence>
<dbReference type="Pfam" id="PF00929">
    <property type="entry name" value="RNase_T"/>
    <property type="match status" value="1"/>
</dbReference>